<feature type="compositionally biased region" description="Low complexity" evidence="1">
    <location>
        <begin position="265"/>
        <end position="287"/>
    </location>
</feature>
<dbReference type="OMA" id="QADWSIL"/>
<evidence type="ECO:0000313" key="3">
    <source>
        <dbReference type="Proteomes" id="UP000077248"/>
    </source>
</evidence>
<proteinExistence type="predicted"/>
<accession>A0A177D7P2</accession>
<feature type="region of interest" description="Disordered" evidence="1">
    <location>
        <begin position="233"/>
        <end position="287"/>
    </location>
</feature>
<gene>
    <name evidence="2" type="ORF">CC77DRAFT_947341</name>
</gene>
<keyword evidence="3" id="KW-1185">Reference proteome</keyword>
<name>A0A177D7P2_ALTAL</name>
<dbReference type="Proteomes" id="UP000077248">
    <property type="component" value="Unassembled WGS sequence"/>
</dbReference>
<reference evidence="2 3" key="1">
    <citation type="submission" date="2016-05" db="EMBL/GenBank/DDBJ databases">
        <title>Comparative analysis of secretome profiles of manganese(II)-oxidizing ascomycete fungi.</title>
        <authorList>
            <consortium name="DOE Joint Genome Institute"/>
            <person name="Zeiner C.A."/>
            <person name="Purvine S.O."/>
            <person name="Zink E.M."/>
            <person name="Wu S."/>
            <person name="Pasa-Tolic L."/>
            <person name="Chaput D.L."/>
            <person name="Haridas S."/>
            <person name="Grigoriev I.V."/>
            <person name="Santelli C.M."/>
            <person name="Hansel C.M."/>
        </authorList>
    </citation>
    <scope>NUCLEOTIDE SEQUENCE [LARGE SCALE GENOMIC DNA]</scope>
    <source>
        <strain evidence="2 3">SRC1lrK2f</strain>
    </source>
</reference>
<organism evidence="2 3">
    <name type="scientific">Alternaria alternata</name>
    <name type="common">Alternaria rot fungus</name>
    <name type="synonym">Torula alternata</name>
    <dbReference type="NCBI Taxonomy" id="5599"/>
    <lineage>
        <taxon>Eukaryota</taxon>
        <taxon>Fungi</taxon>
        <taxon>Dikarya</taxon>
        <taxon>Ascomycota</taxon>
        <taxon>Pezizomycotina</taxon>
        <taxon>Dothideomycetes</taxon>
        <taxon>Pleosporomycetidae</taxon>
        <taxon>Pleosporales</taxon>
        <taxon>Pleosporineae</taxon>
        <taxon>Pleosporaceae</taxon>
        <taxon>Alternaria</taxon>
        <taxon>Alternaria sect. Alternaria</taxon>
        <taxon>Alternaria alternata complex</taxon>
    </lineage>
</organism>
<evidence type="ECO:0000256" key="1">
    <source>
        <dbReference type="SAM" id="MobiDB-lite"/>
    </source>
</evidence>
<feature type="compositionally biased region" description="Polar residues" evidence="1">
    <location>
        <begin position="233"/>
        <end position="249"/>
    </location>
</feature>
<protein>
    <submittedName>
        <fullName evidence="2">Uncharacterized protein</fullName>
    </submittedName>
</protein>
<sequence>MVLSLVRKEGVAALAYSANDVSVLWPCSLKILHSDAQFVVSLEHSYSIHGFDDKQLFTLRYEGDNLMPGKTSLGDVDISLPDGSLHDIARHGQPRLRTLSLTLKTPCSVWCPHSFGNGMSNLETSFHKLSTLARATDVRIVFDTNWLGKKNLARLRSAVETSRQLTGVPVIPQFARLYQQADWSILSSIQGAKSGPHRPTGDWTSKAVPSIEDAVAGAPPFEDAIYDAPPSYAQVSNKRSRQTRTSLTPDSPPPKRLLQDPTCVPSPTERASSPSSPSSKSTPSSTATVQVDIFQDIVTSAVQKVLPDMLREQLPSILQDFLPGMLADPSPSPSLSPTPRSSQSADTLAQHRRTLNKKPTPAAVIRTVISTATKTHLQKFLTDALDEAYEQVSELHNSASVEFEEHLDDTRLDFAMLKEDHIAAFNEDCNEKLVEFKERLVEGKDEAEVDVKAHADEVVVKAWDRLSMMDKRWCSHKCLHDTKDMAGKSTQKRRSMSLPL</sequence>
<feature type="region of interest" description="Disordered" evidence="1">
    <location>
        <begin position="322"/>
        <end position="359"/>
    </location>
</feature>
<dbReference type="RefSeq" id="XP_018380621.1">
    <property type="nucleotide sequence ID" value="XM_018535135.1"/>
</dbReference>
<dbReference type="EMBL" id="KV441495">
    <property type="protein sequence ID" value="OAG15200.1"/>
    <property type="molecule type" value="Genomic_DNA"/>
</dbReference>
<dbReference type="KEGG" id="aalt:CC77DRAFT_947341"/>
<dbReference type="GeneID" id="29120729"/>
<evidence type="ECO:0000313" key="2">
    <source>
        <dbReference type="EMBL" id="OAG15200.1"/>
    </source>
</evidence>
<dbReference type="VEuPathDB" id="FungiDB:CC77DRAFT_947341"/>
<dbReference type="AlphaFoldDB" id="A0A177D7P2"/>